<dbReference type="PROSITE" id="PS50268">
    <property type="entry name" value="CADHERIN_2"/>
    <property type="match status" value="1"/>
</dbReference>
<accession>A0A382H9C1</accession>
<protein>
    <recommendedName>
        <fullName evidence="1">Cadherin domain-containing protein</fullName>
    </recommendedName>
</protein>
<feature type="non-terminal residue" evidence="2">
    <location>
        <position position="1"/>
    </location>
</feature>
<gene>
    <name evidence="2" type="ORF">METZ01_LOCUS235895</name>
</gene>
<dbReference type="SUPFAM" id="SSF49313">
    <property type="entry name" value="Cadherin-like"/>
    <property type="match status" value="1"/>
</dbReference>
<dbReference type="GO" id="GO:0007156">
    <property type="term" value="P:homophilic cell adhesion via plasma membrane adhesion molecules"/>
    <property type="evidence" value="ECO:0007669"/>
    <property type="project" value="InterPro"/>
</dbReference>
<evidence type="ECO:0000259" key="1">
    <source>
        <dbReference type="PROSITE" id="PS50268"/>
    </source>
</evidence>
<proteinExistence type="predicted"/>
<dbReference type="AlphaFoldDB" id="A0A382H9C1"/>
<sequence length="476" mass="50889">NTLPSLEPIADTDVEEGELLSVVIAASDDDGEELEFIAENLPVSLGAALIVEDGSARIEWTPPYDIADVTSEDKSSSFEITVKALDGSRETSEGNLQTFTIKVVNKNQEPVVEGELSLVQSGVEGDLLEFGVTFRDPDLDQLTLTLEGGPDGAELTDNGDGTGLFVWQTDFDSSTAEGHEVTVVATDDSGDTASQSTRIVLENVNQDPVLEEIEALSLVELDSVLVPFSASDPDNAEELLRFELEGNIPSEGVLLVGESLLVETDLGDAGEYELVLRVFDTEESMAELTVTLTVEATNLPPVLGDLEAFYSAVDGDLVEIVVEASDPDEDAIELLVEGAPEGSSFSEGVFSWQTGESVGVYDLTFTVQEVENAENAESVSTQLEVFAAEGAIVRGLRSEGNREKVTLRFDLQVIGEGQADLIVSLDDNELETLTLDPASDQLIELDTSAYGLDTVTSYTIVVSTVVDIKNDFQVGV</sequence>
<dbReference type="InterPro" id="IPR002126">
    <property type="entry name" value="Cadherin-like_dom"/>
</dbReference>
<feature type="domain" description="Cadherin" evidence="1">
    <location>
        <begin position="192"/>
        <end position="303"/>
    </location>
</feature>
<name>A0A382H9C1_9ZZZZ</name>
<organism evidence="2">
    <name type="scientific">marine metagenome</name>
    <dbReference type="NCBI Taxonomy" id="408172"/>
    <lineage>
        <taxon>unclassified sequences</taxon>
        <taxon>metagenomes</taxon>
        <taxon>ecological metagenomes</taxon>
    </lineage>
</organism>
<dbReference type="Gene3D" id="2.60.40.10">
    <property type="entry name" value="Immunoglobulins"/>
    <property type="match status" value="3"/>
</dbReference>
<reference evidence="2" key="1">
    <citation type="submission" date="2018-05" db="EMBL/GenBank/DDBJ databases">
        <authorList>
            <person name="Lanie J.A."/>
            <person name="Ng W.-L."/>
            <person name="Kazmierczak K.M."/>
            <person name="Andrzejewski T.M."/>
            <person name="Davidsen T.M."/>
            <person name="Wayne K.J."/>
            <person name="Tettelin H."/>
            <person name="Glass J.I."/>
            <person name="Rusch D."/>
            <person name="Podicherti R."/>
            <person name="Tsui H.-C.T."/>
            <person name="Winkler M.E."/>
        </authorList>
    </citation>
    <scope>NUCLEOTIDE SEQUENCE</scope>
</reference>
<dbReference type="GO" id="GO:0005509">
    <property type="term" value="F:calcium ion binding"/>
    <property type="evidence" value="ECO:0007669"/>
    <property type="project" value="InterPro"/>
</dbReference>
<dbReference type="GO" id="GO:0016020">
    <property type="term" value="C:membrane"/>
    <property type="evidence" value="ECO:0007669"/>
    <property type="project" value="InterPro"/>
</dbReference>
<dbReference type="InterPro" id="IPR013783">
    <property type="entry name" value="Ig-like_fold"/>
</dbReference>
<feature type="non-terminal residue" evidence="2">
    <location>
        <position position="476"/>
    </location>
</feature>
<dbReference type="EMBL" id="UINC01059527">
    <property type="protein sequence ID" value="SVB83041.1"/>
    <property type="molecule type" value="Genomic_DNA"/>
</dbReference>
<evidence type="ECO:0000313" key="2">
    <source>
        <dbReference type="EMBL" id="SVB83041.1"/>
    </source>
</evidence>
<dbReference type="InterPro" id="IPR015919">
    <property type="entry name" value="Cadherin-like_sf"/>
</dbReference>